<feature type="compositionally biased region" description="Low complexity" evidence="1">
    <location>
        <begin position="96"/>
        <end position="144"/>
    </location>
</feature>
<evidence type="ECO:0000313" key="2">
    <source>
        <dbReference type="EMBL" id="VDP16969.1"/>
    </source>
</evidence>
<protein>
    <submittedName>
        <fullName evidence="2">Uncharacterized protein</fullName>
    </submittedName>
</protein>
<keyword evidence="3" id="KW-1185">Reference proteome</keyword>
<proteinExistence type="predicted"/>
<organism evidence="2 3">
    <name type="scientific">Schistosoma margrebowiei</name>
    <dbReference type="NCBI Taxonomy" id="48269"/>
    <lineage>
        <taxon>Eukaryota</taxon>
        <taxon>Metazoa</taxon>
        <taxon>Spiralia</taxon>
        <taxon>Lophotrochozoa</taxon>
        <taxon>Platyhelminthes</taxon>
        <taxon>Trematoda</taxon>
        <taxon>Digenea</taxon>
        <taxon>Strigeidida</taxon>
        <taxon>Schistosomatoidea</taxon>
        <taxon>Schistosomatidae</taxon>
        <taxon>Schistosoma</taxon>
    </lineage>
</organism>
<reference evidence="2 3" key="1">
    <citation type="submission" date="2018-11" db="EMBL/GenBank/DDBJ databases">
        <authorList>
            <consortium name="Pathogen Informatics"/>
        </authorList>
    </citation>
    <scope>NUCLEOTIDE SEQUENCE [LARGE SCALE GENOMIC DNA]</scope>
    <source>
        <strain evidence="2 3">Zambia</strain>
    </source>
</reference>
<dbReference type="Proteomes" id="UP000277204">
    <property type="component" value="Unassembled WGS sequence"/>
</dbReference>
<accession>A0A183MFR9</accession>
<feature type="compositionally biased region" description="Basic and acidic residues" evidence="1">
    <location>
        <begin position="73"/>
        <end position="83"/>
    </location>
</feature>
<evidence type="ECO:0000313" key="3">
    <source>
        <dbReference type="Proteomes" id="UP000277204"/>
    </source>
</evidence>
<name>A0A183MFR9_9TREM</name>
<dbReference type="EMBL" id="UZAI01016840">
    <property type="protein sequence ID" value="VDP16969.1"/>
    <property type="molecule type" value="Genomic_DNA"/>
</dbReference>
<feature type="region of interest" description="Disordered" evidence="1">
    <location>
        <begin position="68"/>
        <end position="144"/>
    </location>
</feature>
<dbReference type="STRING" id="48269.A0A183MFR9"/>
<feature type="compositionally biased region" description="Polar residues" evidence="1">
    <location>
        <begin position="85"/>
        <end position="95"/>
    </location>
</feature>
<sequence>MRCELDAYLTTRAPVKLLSELVTMLRRADDIIPPIPPLQFAYHPQQQARHQQALAAYAVALAANDVGPGSSVKNEDKPTDDHFAPSSTSTQAVNKTSGKTGTTESWESSGITSSSSAAVSDSNNETSSSSASNTTTSRTTLTVPNSVVSGGSGAALAALLWGVRATQQLATFGLADSMHYNIELMTNLTLYVCITAIRNLREKGMPLNMSTIAHTPQMDIIQSLVLNLDNEGMCIIMDLGL</sequence>
<dbReference type="AlphaFoldDB" id="A0A183MFR9"/>
<dbReference type="Gene3D" id="1.25.40.800">
    <property type="match status" value="1"/>
</dbReference>
<evidence type="ECO:0000256" key="1">
    <source>
        <dbReference type="SAM" id="MobiDB-lite"/>
    </source>
</evidence>
<gene>
    <name evidence="2" type="ORF">SMRZ_LOCUS14894</name>
</gene>